<gene>
    <name evidence="2" type="ORF">SETIT_1G052900v2</name>
</gene>
<evidence type="ECO:0000313" key="3">
    <source>
        <dbReference type="EnsemblPlants" id="KQL28326"/>
    </source>
</evidence>
<protein>
    <submittedName>
        <fullName evidence="2 3">Uncharacterized protein</fullName>
    </submittedName>
</protein>
<evidence type="ECO:0000313" key="4">
    <source>
        <dbReference type="Proteomes" id="UP000004995"/>
    </source>
</evidence>
<dbReference type="AlphaFoldDB" id="K3YZ92"/>
<organism evidence="2">
    <name type="scientific">Setaria italica</name>
    <name type="common">Foxtail millet</name>
    <name type="synonym">Panicum italicum</name>
    <dbReference type="NCBI Taxonomy" id="4555"/>
    <lineage>
        <taxon>Eukaryota</taxon>
        <taxon>Viridiplantae</taxon>
        <taxon>Streptophyta</taxon>
        <taxon>Embryophyta</taxon>
        <taxon>Tracheophyta</taxon>
        <taxon>Spermatophyta</taxon>
        <taxon>Magnoliopsida</taxon>
        <taxon>Liliopsida</taxon>
        <taxon>Poales</taxon>
        <taxon>Poaceae</taxon>
        <taxon>PACMAD clade</taxon>
        <taxon>Panicoideae</taxon>
        <taxon>Panicodae</taxon>
        <taxon>Paniceae</taxon>
        <taxon>Cenchrinae</taxon>
        <taxon>Setaria</taxon>
    </lineage>
</organism>
<dbReference type="HOGENOM" id="CLU_2254833_0_0_1"/>
<dbReference type="Pfam" id="PF04640">
    <property type="entry name" value="PLATZ"/>
    <property type="match status" value="1"/>
</dbReference>
<sequence>MWVFLNKRHMAGQGRAGKVRCQECEWALLKAACRFCSIGCKLAALPKNLDFTVSFAVLQKNDDHPSAQEGEAGTRAASKQQTAMAAEPLSGQHCGHCKDVPGNI</sequence>
<feature type="region of interest" description="Disordered" evidence="1">
    <location>
        <begin position="63"/>
        <end position="92"/>
    </location>
</feature>
<evidence type="ECO:0000256" key="1">
    <source>
        <dbReference type="SAM" id="MobiDB-lite"/>
    </source>
</evidence>
<dbReference type="EMBL" id="AGNK02000069">
    <property type="status" value="NOT_ANNOTATED_CDS"/>
    <property type="molecule type" value="Genomic_DNA"/>
</dbReference>
<reference evidence="2" key="2">
    <citation type="submission" date="2015-07" db="EMBL/GenBank/DDBJ databases">
        <authorList>
            <person name="Noorani M."/>
        </authorList>
    </citation>
    <scope>NUCLEOTIDE SEQUENCE</scope>
    <source>
        <strain evidence="2">Yugu1</strain>
    </source>
</reference>
<reference evidence="3" key="3">
    <citation type="submission" date="2018-08" db="UniProtKB">
        <authorList>
            <consortium name="EnsemblPlants"/>
        </authorList>
    </citation>
    <scope>IDENTIFICATION</scope>
    <source>
        <strain evidence="3">Yugu1</strain>
    </source>
</reference>
<dbReference type="EnsemblPlants" id="KQL28326">
    <property type="protein sequence ID" value="KQL28326"/>
    <property type="gene ID" value="SETIT_019600mg"/>
</dbReference>
<dbReference type="Gramene" id="KQL28326">
    <property type="protein sequence ID" value="KQL28326"/>
    <property type="gene ID" value="SETIT_019600mg"/>
</dbReference>
<reference evidence="2 4" key="1">
    <citation type="journal article" date="2012" name="Nat. Biotechnol.">
        <title>Reference genome sequence of the model plant Setaria.</title>
        <authorList>
            <person name="Bennetzen J.L."/>
            <person name="Schmutz J."/>
            <person name="Wang H."/>
            <person name="Percifield R."/>
            <person name="Hawkins J."/>
            <person name="Pontaroli A.C."/>
            <person name="Estep M."/>
            <person name="Feng L."/>
            <person name="Vaughn J.N."/>
            <person name="Grimwood J."/>
            <person name="Jenkins J."/>
            <person name="Barry K."/>
            <person name="Lindquist E."/>
            <person name="Hellsten U."/>
            <person name="Deshpande S."/>
            <person name="Wang X."/>
            <person name="Wu X."/>
            <person name="Mitros T."/>
            <person name="Triplett J."/>
            <person name="Yang X."/>
            <person name="Ye C.Y."/>
            <person name="Mauro-Herrera M."/>
            <person name="Wang L."/>
            <person name="Li P."/>
            <person name="Sharma M."/>
            <person name="Sharma R."/>
            <person name="Ronald P.C."/>
            <person name="Panaud O."/>
            <person name="Kellogg E.A."/>
            <person name="Brutnell T.P."/>
            <person name="Doust A.N."/>
            <person name="Tuskan G.A."/>
            <person name="Rokhsar D."/>
            <person name="Devos K.M."/>
        </authorList>
    </citation>
    <scope>NUCLEOTIDE SEQUENCE [LARGE SCALE GENOMIC DNA]</scope>
    <source>
        <strain evidence="4">cv. Yugu1</strain>
        <strain evidence="2">Yugu1</strain>
    </source>
</reference>
<keyword evidence="4" id="KW-1185">Reference proteome</keyword>
<dbReference type="EMBL" id="CM003528">
    <property type="protein sequence ID" value="RCV05077.1"/>
    <property type="molecule type" value="Genomic_DNA"/>
</dbReference>
<accession>K3YZ92</accession>
<name>K3YZ92_SETIT</name>
<evidence type="ECO:0000313" key="2">
    <source>
        <dbReference type="EMBL" id="RCV05077.1"/>
    </source>
</evidence>
<dbReference type="Proteomes" id="UP000004995">
    <property type="component" value="Unassembled WGS sequence"/>
</dbReference>
<proteinExistence type="predicted"/>
<dbReference type="InterPro" id="IPR006734">
    <property type="entry name" value="PLATZ"/>
</dbReference>